<dbReference type="Proteomes" id="UP000193104">
    <property type="component" value="Unassembled WGS sequence"/>
</dbReference>
<dbReference type="EMBL" id="MLFS01000047">
    <property type="protein sequence ID" value="ORM71476.1"/>
    <property type="molecule type" value="Genomic_DNA"/>
</dbReference>
<protein>
    <submittedName>
        <fullName evidence="1">Uncharacterized protein</fullName>
    </submittedName>
</protein>
<name>A0A1X1D4A2_9GAMM</name>
<gene>
    <name evidence="1" type="ORF">HA48_15530</name>
</gene>
<accession>A0A1X1D4A2</accession>
<organism evidence="1 2">
    <name type="scientific">Pantoea wallisii</name>
    <dbReference type="NCBI Taxonomy" id="1076551"/>
    <lineage>
        <taxon>Bacteria</taxon>
        <taxon>Pseudomonadati</taxon>
        <taxon>Pseudomonadota</taxon>
        <taxon>Gammaproteobacteria</taxon>
        <taxon>Enterobacterales</taxon>
        <taxon>Erwiniaceae</taxon>
        <taxon>Pantoea</taxon>
    </lineage>
</organism>
<reference evidence="1 2" key="1">
    <citation type="journal article" date="2017" name="Antonie Van Leeuwenhoek">
        <title>Phylogenomic resolution of the bacterial genus Pantoea and its relationship with Erwinia and Tatumella.</title>
        <authorList>
            <person name="Palmer M."/>
            <person name="Steenkamp E.T."/>
            <person name="Coetzee M.P."/>
            <person name="Chan W.Y."/>
            <person name="van Zyl E."/>
            <person name="De Maayer P."/>
            <person name="Coutinho T.A."/>
            <person name="Blom J."/>
            <person name="Smits T.H."/>
            <person name="Duffy B."/>
            <person name="Venter S.N."/>
        </authorList>
    </citation>
    <scope>NUCLEOTIDE SEQUENCE [LARGE SCALE GENOMIC DNA]</scope>
    <source>
        <strain evidence="1 2">LMG 26277</strain>
    </source>
</reference>
<sequence length="62" mass="6926">MTNQRPGQLNATVYVIDSRLQQILITLNQNAQNDTCWLNGKAFSQQGRGYGVRACGDLRRTA</sequence>
<keyword evidence="2" id="KW-1185">Reference proteome</keyword>
<evidence type="ECO:0000313" key="1">
    <source>
        <dbReference type="EMBL" id="ORM71476.1"/>
    </source>
</evidence>
<dbReference type="AlphaFoldDB" id="A0A1X1D4A2"/>
<comment type="caution">
    <text evidence="1">The sequence shown here is derived from an EMBL/GenBank/DDBJ whole genome shotgun (WGS) entry which is preliminary data.</text>
</comment>
<evidence type="ECO:0000313" key="2">
    <source>
        <dbReference type="Proteomes" id="UP000193104"/>
    </source>
</evidence>
<proteinExistence type="predicted"/>